<dbReference type="PANTHER" id="PTHR15830">
    <property type="entry name" value="TELOMERE LENGTH REGULATION PROTEIN TEL2 FAMILY MEMBER"/>
    <property type="match status" value="1"/>
</dbReference>
<dbReference type="OrthoDB" id="10258062at2759"/>
<dbReference type="GO" id="GO:0042162">
    <property type="term" value="F:telomeric DNA binding"/>
    <property type="evidence" value="ECO:0007669"/>
    <property type="project" value="TreeGrafter"/>
</dbReference>
<reference evidence="4 5" key="1">
    <citation type="submission" date="2013-03" db="EMBL/GenBank/DDBJ databases">
        <title>The Genome Sequence of Cladophialophora yegresii CBS 114405.</title>
        <authorList>
            <consortium name="The Broad Institute Genomics Platform"/>
            <person name="Cuomo C."/>
            <person name="de Hoog S."/>
            <person name="Gorbushina A."/>
            <person name="Walker B."/>
            <person name="Young S.K."/>
            <person name="Zeng Q."/>
            <person name="Gargeya S."/>
            <person name="Fitzgerald M."/>
            <person name="Haas B."/>
            <person name="Abouelleil A."/>
            <person name="Allen A.W."/>
            <person name="Alvarado L."/>
            <person name="Arachchi H.M."/>
            <person name="Berlin A.M."/>
            <person name="Chapman S.B."/>
            <person name="Gainer-Dewar J."/>
            <person name="Goldberg J."/>
            <person name="Griggs A."/>
            <person name="Gujja S."/>
            <person name="Hansen M."/>
            <person name="Howarth C."/>
            <person name="Imamovic A."/>
            <person name="Ireland A."/>
            <person name="Larimer J."/>
            <person name="McCowan C."/>
            <person name="Murphy C."/>
            <person name="Pearson M."/>
            <person name="Poon T.W."/>
            <person name="Priest M."/>
            <person name="Roberts A."/>
            <person name="Saif S."/>
            <person name="Shea T."/>
            <person name="Sisk P."/>
            <person name="Sykes S."/>
            <person name="Wortman J."/>
            <person name="Nusbaum C."/>
            <person name="Birren B."/>
        </authorList>
    </citation>
    <scope>NUCLEOTIDE SEQUENCE [LARGE SCALE GENOMIC DNA]</scope>
    <source>
        <strain evidence="4 5">CBS 114405</strain>
    </source>
</reference>
<evidence type="ECO:0000259" key="3">
    <source>
        <dbReference type="Pfam" id="PF10193"/>
    </source>
</evidence>
<dbReference type="EMBL" id="AMGW01000005">
    <property type="protein sequence ID" value="EXJ57111.1"/>
    <property type="molecule type" value="Genomic_DNA"/>
</dbReference>
<dbReference type="eggNOG" id="KOG4346">
    <property type="taxonomic scope" value="Eukaryota"/>
</dbReference>
<dbReference type="Proteomes" id="UP000019473">
    <property type="component" value="Unassembled WGS sequence"/>
</dbReference>
<evidence type="ECO:0000256" key="1">
    <source>
        <dbReference type="ARBA" id="ARBA00006133"/>
    </source>
</evidence>
<dbReference type="HOGENOM" id="CLU_005799_1_0_1"/>
<feature type="compositionally biased region" description="Polar residues" evidence="2">
    <location>
        <begin position="28"/>
        <end position="41"/>
    </location>
</feature>
<evidence type="ECO:0000256" key="2">
    <source>
        <dbReference type="SAM" id="MobiDB-lite"/>
    </source>
</evidence>
<proteinExistence type="inferred from homology"/>
<gene>
    <name evidence="4" type="ORF">A1O7_07455</name>
</gene>
<dbReference type="PANTHER" id="PTHR15830:SF10">
    <property type="entry name" value="TELOMERE LENGTH REGULATION PROTEIN TEL2 HOMOLOG"/>
    <property type="match status" value="1"/>
</dbReference>
<dbReference type="Gene3D" id="1.25.40.720">
    <property type="entry name" value="Telomere length regulation protein 2, C-terminal domain"/>
    <property type="match status" value="1"/>
</dbReference>
<evidence type="ECO:0000313" key="5">
    <source>
        <dbReference type="Proteomes" id="UP000019473"/>
    </source>
</evidence>
<keyword evidence="5" id="KW-1185">Reference proteome</keyword>
<dbReference type="RefSeq" id="XP_007759645.1">
    <property type="nucleotide sequence ID" value="XM_007761455.1"/>
</dbReference>
<dbReference type="STRING" id="1182544.W9VY00"/>
<sequence>MENLFQPIKTTRKVQTNIDKFETLSLKDPTSSQRPASTKSKVSIVDLGSEGSDAASQNSPYRPSHDSSLTLASADSRQSSHKRHASTAFIQKSYLDTSPPTSLPDDAREILKGQPEVEDLAAVLQYLQYGIAGKHDFNVHVPSPKASQIINVLVTVTIPDLWAPLQQKRLSRNHTNLKANLLSSLTSVAGLGALLMQVKRLSASSTGQQNPLLVDTISVLSSVLAGTQILSRLLHDAMTLLSAEAQRRAFWQEVVTLLAGSKILSTMSQIFATQQDLEGMLPAEKWLGDGLKYSKWIAKNISAVAVTTLPTTDPQQTKLLSQVLKRALSLGYHDTLITELYTSLLLGKRALWTPMHNLIKTLPSYDQKAIFDTILRDLARKFLQTGGEAVGDKESLMRNASTVSGVAAMVKGLTQNSALLEEHIVHWLTSTSGEYAGLGLDTRRAVIATLGTSKDKLERILEKTIETFGNKVQIQHDAILQQESTAQTILLAFGYLERLDKITLKKISSSGTFIRMVSNRLSASVPRARLLGMIVAVAVSRLVDKPDKVMNFGVEELESVEAHRWLDLIHVQDKVGTIEDLPATALESVKKRTLQPSSKPVKRERLSTAPLAATSKIIAIEELSDSDNAGRDTDKEEEEEEDADLRPYAPPDSDPEDSDDDPTLVNRNKPTAPVYITSLVKQLNANDDLPAMELALKTAPSLIRRKANFGDELFSQILPLASSLLGLQEITSMEDTARLRLSALVACLVAKPAIMGPWIASTYFEGDLSLSTRSVLLAAVAFGARELAGITDRDDPEEASAASASGRGKESFPSKRLPPHLELTYSSTVQPIDNISKTLSYRTLQPMALEAADKLTGPNILKVRTFSSRMQVAARTAAKQESRSKRIPKDLHRLLAESMYLPLCSRLTLLLSALSASSSAYLANSLLLHPSLLKLSLQTLIIILATIGPHALQLATLTRESLLLLTALHTLPTLAHDPIVLPPILHLLLTLLDLNVEAGPTAEERLVTDFGPMVAELVAWAAGLGERVSIPEVHDDPGLGMAMPWPVLVAGIQVKWQEVGRKFQGRMFGLMAGTEFDSF</sequence>
<comment type="caution">
    <text evidence="4">The sequence shown here is derived from an EMBL/GenBank/DDBJ whole genome shotgun (WGS) entry which is preliminary data.</text>
</comment>
<dbReference type="GeneID" id="19182030"/>
<protein>
    <recommendedName>
        <fullName evidence="3">Telomere length regulation protein conserved domain-containing protein</fullName>
    </recommendedName>
</protein>
<dbReference type="VEuPathDB" id="FungiDB:A1O7_07455"/>
<evidence type="ECO:0000313" key="4">
    <source>
        <dbReference type="EMBL" id="EXJ57111.1"/>
    </source>
</evidence>
<name>W9VY00_9EURO</name>
<feature type="compositionally biased region" description="Polar residues" evidence="2">
    <location>
        <begin position="54"/>
        <end position="77"/>
    </location>
</feature>
<dbReference type="GO" id="GO:0005829">
    <property type="term" value="C:cytosol"/>
    <property type="evidence" value="ECO:0007669"/>
    <property type="project" value="TreeGrafter"/>
</dbReference>
<feature type="domain" description="Telomere length regulation protein conserved" evidence="3">
    <location>
        <begin position="673"/>
        <end position="784"/>
    </location>
</feature>
<dbReference type="InterPro" id="IPR038528">
    <property type="entry name" value="TEL2_C_sf"/>
</dbReference>
<dbReference type="Pfam" id="PF10193">
    <property type="entry name" value="Telomere_reg-2"/>
    <property type="match status" value="1"/>
</dbReference>
<dbReference type="GO" id="GO:0051879">
    <property type="term" value="F:Hsp90 protein binding"/>
    <property type="evidence" value="ECO:0007669"/>
    <property type="project" value="TreeGrafter"/>
</dbReference>
<dbReference type="InterPro" id="IPR019337">
    <property type="entry name" value="Telomere_length_regulation_dom"/>
</dbReference>
<dbReference type="AlphaFoldDB" id="W9VY00"/>
<organism evidence="4 5">
    <name type="scientific">Cladophialophora yegresii CBS 114405</name>
    <dbReference type="NCBI Taxonomy" id="1182544"/>
    <lineage>
        <taxon>Eukaryota</taxon>
        <taxon>Fungi</taxon>
        <taxon>Dikarya</taxon>
        <taxon>Ascomycota</taxon>
        <taxon>Pezizomycotina</taxon>
        <taxon>Eurotiomycetes</taxon>
        <taxon>Chaetothyriomycetidae</taxon>
        <taxon>Chaetothyriales</taxon>
        <taxon>Herpotrichiellaceae</taxon>
        <taxon>Cladophialophora</taxon>
    </lineage>
</organism>
<dbReference type="GO" id="GO:0051083">
    <property type="term" value="P:'de novo' cotranslational protein folding"/>
    <property type="evidence" value="ECO:0007669"/>
    <property type="project" value="TreeGrafter"/>
</dbReference>
<dbReference type="InterPro" id="IPR051970">
    <property type="entry name" value="TEL2_Regulation"/>
</dbReference>
<feature type="region of interest" description="Disordered" evidence="2">
    <location>
        <begin position="793"/>
        <end position="819"/>
    </location>
</feature>
<feature type="compositionally biased region" description="Polar residues" evidence="2">
    <location>
        <begin position="88"/>
        <end position="100"/>
    </location>
</feature>
<feature type="region of interest" description="Disordered" evidence="2">
    <location>
        <begin position="622"/>
        <end position="669"/>
    </location>
</feature>
<feature type="compositionally biased region" description="Acidic residues" evidence="2">
    <location>
        <begin position="653"/>
        <end position="662"/>
    </location>
</feature>
<accession>W9VY00</accession>
<feature type="region of interest" description="Disordered" evidence="2">
    <location>
        <begin position="23"/>
        <end position="102"/>
    </location>
</feature>
<comment type="similarity">
    <text evidence="1">Belongs to the TEL2 family.</text>
</comment>